<dbReference type="AlphaFoldDB" id="A0A4C1WNS6"/>
<evidence type="ECO:0000256" key="4">
    <source>
        <dbReference type="ARBA" id="ARBA00023002"/>
    </source>
</evidence>
<keyword evidence="8" id="KW-0496">Mitochondrion</keyword>
<gene>
    <name evidence="9" type="primary">Coq7</name>
    <name evidence="8" type="synonym">coq7</name>
    <name evidence="9" type="ORF">EVAR_97043_1</name>
</gene>
<dbReference type="GO" id="GO:0008682">
    <property type="term" value="F:3-demethoxyubiquinol 3-hydroxylase activity"/>
    <property type="evidence" value="ECO:0007669"/>
    <property type="project" value="UniProtKB-EC"/>
</dbReference>
<dbReference type="HAMAP" id="MF_01658">
    <property type="entry name" value="COQ7"/>
    <property type="match status" value="1"/>
</dbReference>
<dbReference type="InterPro" id="IPR011566">
    <property type="entry name" value="Ubq_synth_Coq7"/>
</dbReference>
<dbReference type="UniPathway" id="UPA00232"/>
<keyword evidence="6 8" id="KW-0503">Monooxygenase</keyword>
<protein>
    <recommendedName>
        <fullName evidence="8">5-demethoxyubiquinone hydroxylase, mitochondrial</fullName>
        <shortName evidence="8">DMQ hydroxylase</shortName>
        <ecNumber evidence="8">1.14.99.60</ecNumber>
    </recommendedName>
    <alternativeName>
        <fullName evidence="8">Ubiquinone biosynthesis monooxygenase COQ7</fullName>
    </alternativeName>
</protein>
<feature type="binding site" evidence="8">
    <location>
        <position position="160"/>
    </location>
    <ligand>
        <name>Fe cation</name>
        <dbReference type="ChEBI" id="CHEBI:24875"/>
        <label>1</label>
    </ligand>
</feature>
<comment type="subcellular location">
    <subcellularLocation>
        <location evidence="8">Mitochondrion inner membrane</location>
        <topology evidence="8">Peripheral membrane protein</topology>
        <orientation evidence="8">Matrix side</orientation>
    </subcellularLocation>
</comment>
<dbReference type="GO" id="GO:0016709">
    <property type="term" value="F:oxidoreductase activity, acting on paired donors, with incorporation or reduction of molecular oxygen, NAD(P)H as one donor, and incorporation of one atom of oxygen"/>
    <property type="evidence" value="ECO:0007669"/>
    <property type="project" value="UniProtKB-UniRule"/>
</dbReference>
<evidence type="ECO:0000256" key="3">
    <source>
        <dbReference type="ARBA" id="ARBA00022723"/>
    </source>
</evidence>
<keyword evidence="3 8" id="KW-0479">Metal-binding</keyword>
<dbReference type="EC" id="1.14.99.60" evidence="8"/>
<comment type="caution">
    <text evidence="9">The sequence shown here is derived from an EMBL/GenBank/DDBJ whole genome shotgun (WGS) entry which is preliminary data.</text>
</comment>
<dbReference type="GO" id="GO:0010468">
    <property type="term" value="P:regulation of gene expression"/>
    <property type="evidence" value="ECO:0007669"/>
    <property type="project" value="TreeGrafter"/>
</dbReference>
<dbReference type="PANTHER" id="PTHR11237">
    <property type="entry name" value="COENZYME Q10 BIOSYNTHESIS PROTEIN 7"/>
    <property type="match status" value="1"/>
</dbReference>
<dbReference type="OrthoDB" id="275371at2759"/>
<dbReference type="Pfam" id="PF03232">
    <property type="entry name" value="COQ7"/>
    <property type="match status" value="1"/>
</dbReference>
<feature type="binding site" evidence="8">
    <location>
        <position position="43"/>
    </location>
    <ligand>
        <name>Fe cation</name>
        <dbReference type="ChEBI" id="CHEBI:24875"/>
        <label>1</label>
    </ligand>
</feature>
<keyword evidence="5 8" id="KW-0408">Iron</keyword>
<comment type="cofactor">
    <cofactor evidence="8">
        <name>Fe cation</name>
        <dbReference type="ChEBI" id="CHEBI:24875"/>
    </cofactor>
    <text evidence="8">Binds 2 iron ions per subunit.</text>
</comment>
<dbReference type="EMBL" id="BGZK01000588">
    <property type="protein sequence ID" value="GBP51765.1"/>
    <property type="molecule type" value="Genomic_DNA"/>
</dbReference>
<feature type="binding site" evidence="8">
    <location>
        <position position="76"/>
    </location>
    <ligand>
        <name>Fe cation</name>
        <dbReference type="ChEBI" id="CHEBI:24875"/>
        <label>1</label>
    </ligand>
</feature>
<name>A0A4C1WNS6_EUMVA</name>
<dbReference type="GO" id="GO:0006744">
    <property type="term" value="P:ubiquinone biosynthetic process"/>
    <property type="evidence" value="ECO:0007669"/>
    <property type="project" value="UniProtKB-UniRule"/>
</dbReference>
<evidence type="ECO:0000256" key="5">
    <source>
        <dbReference type="ARBA" id="ARBA00023004"/>
    </source>
</evidence>
<feature type="binding site" evidence="8">
    <location>
        <position position="163"/>
    </location>
    <ligand>
        <name>Fe cation</name>
        <dbReference type="ChEBI" id="CHEBI:24875"/>
        <label>2</label>
    </ligand>
</feature>
<keyword evidence="7 8" id="KW-0472">Membrane</keyword>
<keyword evidence="9" id="KW-0830">Ubiquinone</keyword>
<feature type="binding site" evidence="8">
    <location>
        <position position="73"/>
    </location>
    <ligand>
        <name>Fe cation</name>
        <dbReference type="ChEBI" id="CHEBI:24875"/>
        <label>2</label>
    </ligand>
</feature>
<dbReference type="InterPro" id="IPR012347">
    <property type="entry name" value="Ferritin-like"/>
</dbReference>
<dbReference type="GO" id="GO:0008340">
    <property type="term" value="P:determination of adult lifespan"/>
    <property type="evidence" value="ECO:0007669"/>
    <property type="project" value="TreeGrafter"/>
</dbReference>
<comment type="subunit">
    <text evidence="8">Component of a multi-subunit COQ enzyme complex.</text>
</comment>
<dbReference type="STRING" id="151549.A0A4C1WNS6"/>
<evidence type="ECO:0000313" key="10">
    <source>
        <dbReference type="Proteomes" id="UP000299102"/>
    </source>
</evidence>
<comment type="catalytic activity">
    <reaction evidence="8">
        <text>a 5-methoxy-2-methyl-3-(all-trans-polyprenyl)benzene-1,4-diol + AH2 + O2 = a 3-demethylubiquinol + A + H2O</text>
        <dbReference type="Rhea" id="RHEA:50908"/>
        <dbReference type="Rhea" id="RHEA-COMP:10859"/>
        <dbReference type="Rhea" id="RHEA-COMP:10914"/>
        <dbReference type="ChEBI" id="CHEBI:13193"/>
        <dbReference type="ChEBI" id="CHEBI:15377"/>
        <dbReference type="ChEBI" id="CHEBI:15379"/>
        <dbReference type="ChEBI" id="CHEBI:17499"/>
        <dbReference type="ChEBI" id="CHEBI:84167"/>
        <dbReference type="ChEBI" id="CHEBI:84422"/>
        <dbReference type="EC" id="1.14.99.60"/>
    </reaction>
</comment>
<dbReference type="CDD" id="cd01042">
    <property type="entry name" value="DMQH"/>
    <property type="match status" value="1"/>
</dbReference>
<evidence type="ECO:0000256" key="8">
    <source>
        <dbReference type="HAMAP-Rule" id="MF_03194"/>
    </source>
</evidence>
<dbReference type="PANTHER" id="PTHR11237:SF4">
    <property type="entry name" value="5-DEMETHOXYUBIQUINONE HYDROXYLASE, MITOCHONDRIAL"/>
    <property type="match status" value="1"/>
</dbReference>
<evidence type="ECO:0000313" key="9">
    <source>
        <dbReference type="EMBL" id="GBP51765.1"/>
    </source>
</evidence>
<comment type="function">
    <text evidence="8">Catalyzes the hydroxylation of 2-polyprenyl-3-methyl-6-methoxy-1,4-benzoquinol (DMQH2) during ubiquinone biosynthesis. Has also a structural role in the COQ enzyme complex, stabilizing other COQ polypeptides. Involved in lifespan determination in a ubiquinone-independent manner.</text>
</comment>
<dbReference type="GO" id="GO:2000377">
    <property type="term" value="P:regulation of reactive oxygen species metabolic process"/>
    <property type="evidence" value="ECO:0007669"/>
    <property type="project" value="TreeGrafter"/>
</dbReference>
<keyword evidence="10" id="KW-1185">Reference proteome</keyword>
<dbReference type="InterPro" id="IPR009078">
    <property type="entry name" value="Ferritin-like_SF"/>
</dbReference>
<evidence type="ECO:0000256" key="7">
    <source>
        <dbReference type="ARBA" id="ARBA00023136"/>
    </source>
</evidence>
<evidence type="ECO:0000256" key="1">
    <source>
        <dbReference type="ARBA" id="ARBA00004749"/>
    </source>
</evidence>
<proteinExistence type="inferred from homology"/>
<feature type="binding site" evidence="8">
    <location>
        <position position="160"/>
    </location>
    <ligand>
        <name>Fe cation</name>
        <dbReference type="ChEBI" id="CHEBI:24875"/>
        <label>2</label>
    </ligand>
</feature>
<sequence length="199" mass="22422">MPAHFYTAAKLAKAWRYHSKIITSFCSQSAKLDSIIRVDHAGELGADRIYAGQMAVLGRTAEGPLIEHMWEQEKRHREKFEELINKYRVRPTVLTPIWNIAGFALGAGTALMGKEAAMACTVAVETVIVDHYNDQLRTLMEDPNVDKEILETITKFRDEEQEHHDTGIDHGAEQAPFYKALTQVIKTGCKLAIELSKKI</sequence>
<dbReference type="GO" id="GO:0005634">
    <property type="term" value="C:nucleus"/>
    <property type="evidence" value="ECO:0007669"/>
    <property type="project" value="TreeGrafter"/>
</dbReference>
<dbReference type="GO" id="GO:0046872">
    <property type="term" value="F:metal ion binding"/>
    <property type="evidence" value="ECO:0007669"/>
    <property type="project" value="UniProtKB-KW"/>
</dbReference>
<keyword evidence="2 8" id="KW-0831">Ubiquinone biosynthesis</keyword>
<dbReference type="SUPFAM" id="SSF47240">
    <property type="entry name" value="Ferritin-like"/>
    <property type="match status" value="1"/>
</dbReference>
<comment type="similarity">
    <text evidence="8">Belongs to the COQ7 family.</text>
</comment>
<dbReference type="Gene3D" id="1.20.1260.10">
    <property type="match status" value="1"/>
</dbReference>
<evidence type="ECO:0000256" key="6">
    <source>
        <dbReference type="ARBA" id="ARBA00023033"/>
    </source>
</evidence>
<keyword evidence="4 8" id="KW-0560">Oxidoreductase</keyword>
<dbReference type="GO" id="GO:0031314">
    <property type="term" value="C:extrinsic component of mitochondrial inner membrane"/>
    <property type="evidence" value="ECO:0007669"/>
    <property type="project" value="UniProtKB-UniRule"/>
</dbReference>
<accession>A0A4C1WNS6</accession>
<dbReference type="Proteomes" id="UP000299102">
    <property type="component" value="Unassembled WGS sequence"/>
</dbReference>
<comment type="pathway">
    <text evidence="1 8">Cofactor biosynthesis; ubiquinone biosynthesis.</text>
</comment>
<keyword evidence="8" id="KW-0999">Mitochondrion inner membrane</keyword>
<feature type="binding site" evidence="8">
    <location>
        <position position="125"/>
    </location>
    <ligand>
        <name>Fe cation</name>
        <dbReference type="ChEBI" id="CHEBI:24875"/>
        <label>2</label>
    </ligand>
</feature>
<feature type="binding site" evidence="8">
    <location>
        <position position="73"/>
    </location>
    <ligand>
        <name>Fe cation</name>
        <dbReference type="ChEBI" id="CHEBI:24875"/>
        <label>1</label>
    </ligand>
</feature>
<reference evidence="9 10" key="1">
    <citation type="journal article" date="2019" name="Commun. Biol.">
        <title>The bagworm genome reveals a unique fibroin gene that provides high tensile strength.</title>
        <authorList>
            <person name="Kono N."/>
            <person name="Nakamura H."/>
            <person name="Ohtoshi R."/>
            <person name="Tomita M."/>
            <person name="Numata K."/>
            <person name="Arakawa K."/>
        </authorList>
    </citation>
    <scope>NUCLEOTIDE SEQUENCE [LARGE SCALE GENOMIC DNA]</scope>
</reference>
<organism evidence="9 10">
    <name type="scientific">Eumeta variegata</name>
    <name type="common">Bagworm moth</name>
    <name type="synonym">Eumeta japonica</name>
    <dbReference type="NCBI Taxonomy" id="151549"/>
    <lineage>
        <taxon>Eukaryota</taxon>
        <taxon>Metazoa</taxon>
        <taxon>Ecdysozoa</taxon>
        <taxon>Arthropoda</taxon>
        <taxon>Hexapoda</taxon>
        <taxon>Insecta</taxon>
        <taxon>Pterygota</taxon>
        <taxon>Neoptera</taxon>
        <taxon>Endopterygota</taxon>
        <taxon>Lepidoptera</taxon>
        <taxon>Glossata</taxon>
        <taxon>Ditrysia</taxon>
        <taxon>Tineoidea</taxon>
        <taxon>Psychidae</taxon>
        <taxon>Oiketicinae</taxon>
        <taxon>Eumeta</taxon>
    </lineage>
</organism>
<evidence type="ECO:0000256" key="2">
    <source>
        <dbReference type="ARBA" id="ARBA00022688"/>
    </source>
</evidence>